<dbReference type="GO" id="GO:0005886">
    <property type="term" value="C:plasma membrane"/>
    <property type="evidence" value="ECO:0007669"/>
    <property type="project" value="UniProtKB-SubCell"/>
</dbReference>
<evidence type="ECO:0000256" key="5">
    <source>
        <dbReference type="ARBA" id="ARBA00022692"/>
    </source>
</evidence>
<feature type="transmembrane region" description="Helical" evidence="8">
    <location>
        <begin position="324"/>
        <end position="343"/>
    </location>
</feature>
<comment type="similarity">
    <text evidence="2">Belongs to the major facilitator superfamily. TCR/Tet family.</text>
</comment>
<feature type="non-terminal residue" evidence="10">
    <location>
        <position position="1"/>
    </location>
</feature>
<dbReference type="AlphaFoldDB" id="A0A7W3TFE3"/>
<reference evidence="11" key="1">
    <citation type="submission" date="2019-10" db="EMBL/GenBank/DDBJ databases">
        <title>Streptomyces sp. nov., a novel actinobacterium isolated from alkaline environment.</title>
        <authorList>
            <person name="Golinska P."/>
        </authorList>
    </citation>
    <scope>NUCLEOTIDE SEQUENCE [LARGE SCALE GENOMIC DNA]</scope>
    <source>
        <strain evidence="11">DSM 42118</strain>
    </source>
</reference>
<keyword evidence="11" id="KW-1185">Reference proteome</keyword>
<feature type="transmembrane region" description="Helical" evidence="8">
    <location>
        <begin position="349"/>
        <end position="374"/>
    </location>
</feature>
<keyword evidence="3" id="KW-0813">Transport</keyword>
<evidence type="ECO:0000256" key="3">
    <source>
        <dbReference type="ARBA" id="ARBA00022448"/>
    </source>
</evidence>
<dbReference type="EMBL" id="VKHT01000517">
    <property type="protein sequence ID" value="MBB0245520.1"/>
    <property type="molecule type" value="Genomic_DNA"/>
</dbReference>
<dbReference type="FunFam" id="1.20.1720.10:FF:000004">
    <property type="entry name" value="EmrB/QacA family drug resistance transporter"/>
    <property type="match status" value="1"/>
</dbReference>
<evidence type="ECO:0000313" key="11">
    <source>
        <dbReference type="Proteomes" id="UP000538929"/>
    </source>
</evidence>
<comment type="caution">
    <text evidence="10">The sequence shown here is derived from an EMBL/GenBank/DDBJ whole genome shotgun (WGS) entry which is preliminary data.</text>
</comment>
<keyword evidence="5 8" id="KW-0812">Transmembrane</keyword>
<evidence type="ECO:0000256" key="7">
    <source>
        <dbReference type="ARBA" id="ARBA00023136"/>
    </source>
</evidence>
<evidence type="ECO:0000256" key="8">
    <source>
        <dbReference type="SAM" id="Phobius"/>
    </source>
</evidence>
<sequence>RFPLLLGALLLTSAMSMLDQSIVATAGPSLAADLGAMHLYSWTFTAYMLTFAMAMPVYGKLGDLLGRRNVYLAAIALFVLGSVACGMATSMEQLIAFRALQGLGGGGLQVGAFAVLGDLLPPRRRAHYQGWFAGVMIIANLSGPPVGGLLTDLLGWQWIFYVNVPIGIVAFIGLRLLLPAKPRADSRPPFDLPGLALLTGLICCLVLLTDLAGRHGWTHPAVLPLAITAALALLLWLRVERRASDPAVPLDLFSGRSFAIAVTVAFAVSFAFFGCVSFVPLFLQMAAGVGPTGTGLLFLPAMAGMALATMLVGRSIGRSGRYKWFPVTGTALALVATGALALTSPDTGLPVIGLLLTVLGIGVGMSSQVTTVIAQNAAPRRHMGVSTSTVGLARNLGVAFGVAVLGALVNARITAEAAHRLPSELADRVLSGHLSPGEVSGLGARETAAVAEVYGEALSSAFLAACPLLLAALVLALLLPDDRLAARGPGGAGRASRP</sequence>
<dbReference type="NCBIfam" id="TIGR00711">
    <property type="entry name" value="efflux_EmrB"/>
    <property type="match status" value="1"/>
</dbReference>
<evidence type="ECO:0000256" key="4">
    <source>
        <dbReference type="ARBA" id="ARBA00022475"/>
    </source>
</evidence>
<dbReference type="GO" id="GO:0022857">
    <property type="term" value="F:transmembrane transporter activity"/>
    <property type="evidence" value="ECO:0007669"/>
    <property type="project" value="InterPro"/>
</dbReference>
<feature type="transmembrane region" description="Helical" evidence="8">
    <location>
        <begin position="295"/>
        <end position="312"/>
    </location>
</feature>
<dbReference type="PROSITE" id="PS50850">
    <property type="entry name" value="MFS"/>
    <property type="match status" value="1"/>
</dbReference>
<dbReference type="InterPro" id="IPR004638">
    <property type="entry name" value="EmrB-like"/>
</dbReference>
<feature type="transmembrane region" description="Helical" evidence="8">
    <location>
        <begin position="221"/>
        <end position="237"/>
    </location>
</feature>
<evidence type="ECO:0000256" key="2">
    <source>
        <dbReference type="ARBA" id="ARBA00007520"/>
    </source>
</evidence>
<keyword evidence="7 8" id="KW-0472">Membrane</keyword>
<dbReference type="Proteomes" id="UP000538929">
    <property type="component" value="Unassembled WGS sequence"/>
</dbReference>
<accession>A0A7W3TFE3</accession>
<feature type="transmembrane region" description="Helical" evidence="8">
    <location>
        <begin position="395"/>
        <end position="415"/>
    </location>
</feature>
<gene>
    <name evidence="10" type="ORF">FNQ90_15775</name>
</gene>
<evidence type="ECO:0000256" key="6">
    <source>
        <dbReference type="ARBA" id="ARBA00022989"/>
    </source>
</evidence>
<keyword evidence="6 8" id="KW-1133">Transmembrane helix</keyword>
<feature type="domain" description="Major facilitator superfamily (MFS) profile" evidence="9">
    <location>
        <begin position="5"/>
        <end position="483"/>
    </location>
</feature>
<proteinExistence type="inferred from homology"/>
<comment type="subcellular location">
    <subcellularLocation>
        <location evidence="1">Cell membrane</location>
        <topology evidence="1">Multi-pass membrane protein</topology>
    </subcellularLocation>
</comment>
<dbReference type="Gene3D" id="1.20.1720.10">
    <property type="entry name" value="Multidrug resistance protein D"/>
    <property type="match status" value="1"/>
</dbReference>
<organism evidence="10 11">
    <name type="scientific">Streptomyces alkaliphilus</name>
    <dbReference type="NCBI Taxonomy" id="1472722"/>
    <lineage>
        <taxon>Bacteria</taxon>
        <taxon>Bacillati</taxon>
        <taxon>Actinomycetota</taxon>
        <taxon>Actinomycetes</taxon>
        <taxon>Kitasatosporales</taxon>
        <taxon>Streptomycetaceae</taxon>
        <taxon>Streptomyces</taxon>
    </lineage>
</organism>
<feature type="transmembrane region" description="Helical" evidence="8">
    <location>
        <begin position="95"/>
        <end position="116"/>
    </location>
</feature>
<dbReference type="Pfam" id="PF07690">
    <property type="entry name" value="MFS_1"/>
    <property type="match status" value="1"/>
</dbReference>
<dbReference type="SUPFAM" id="SSF103473">
    <property type="entry name" value="MFS general substrate transporter"/>
    <property type="match status" value="1"/>
</dbReference>
<evidence type="ECO:0000259" key="9">
    <source>
        <dbReference type="PROSITE" id="PS50850"/>
    </source>
</evidence>
<dbReference type="InterPro" id="IPR036259">
    <property type="entry name" value="MFS_trans_sf"/>
</dbReference>
<dbReference type="CDD" id="cd17502">
    <property type="entry name" value="MFS_Azr1_MDR_like"/>
    <property type="match status" value="1"/>
</dbReference>
<dbReference type="InterPro" id="IPR011701">
    <property type="entry name" value="MFS"/>
</dbReference>
<dbReference type="InterPro" id="IPR020846">
    <property type="entry name" value="MFS_dom"/>
</dbReference>
<keyword evidence="4" id="KW-1003">Cell membrane</keyword>
<evidence type="ECO:0000256" key="1">
    <source>
        <dbReference type="ARBA" id="ARBA00004651"/>
    </source>
</evidence>
<dbReference type="Gene3D" id="1.20.1250.20">
    <property type="entry name" value="MFS general substrate transporter like domains"/>
    <property type="match status" value="1"/>
</dbReference>
<feature type="transmembrane region" description="Helical" evidence="8">
    <location>
        <begin position="258"/>
        <end position="283"/>
    </location>
</feature>
<dbReference type="PANTHER" id="PTHR23501">
    <property type="entry name" value="MAJOR FACILITATOR SUPERFAMILY"/>
    <property type="match status" value="1"/>
</dbReference>
<feature type="transmembrane region" description="Helical" evidence="8">
    <location>
        <begin position="457"/>
        <end position="479"/>
    </location>
</feature>
<protein>
    <submittedName>
        <fullName evidence="10">DHA2 family efflux MFS transporter permease subunit</fullName>
    </submittedName>
</protein>
<name>A0A7W3TFE3_9ACTN</name>
<feature type="transmembrane region" description="Helical" evidence="8">
    <location>
        <begin position="70"/>
        <end position="89"/>
    </location>
</feature>
<dbReference type="RefSeq" id="WP_182606994.1">
    <property type="nucleotide sequence ID" value="NZ_VKHT01000517.1"/>
</dbReference>
<evidence type="ECO:0000313" key="10">
    <source>
        <dbReference type="EMBL" id="MBB0245520.1"/>
    </source>
</evidence>
<feature type="transmembrane region" description="Helical" evidence="8">
    <location>
        <begin position="190"/>
        <end position="209"/>
    </location>
</feature>
<dbReference type="PANTHER" id="PTHR23501:SF197">
    <property type="entry name" value="COMD"/>
    <property type="match status" value="1"/>
</dbReference>
<feature type="transmembrane region" description="Helical" evidence="8">
    <location>
        <begin position="128"/>
        <end position="146"/>
    </location>
</feature>
<feature type="transmembrane region" description="Helical" evidence="8">
    <location>
        <begin position="41"/>
        <end position="58"/>
    </location>
</feature>
<feature type="transmembrane region" description="Helical" evidence="8">
    <location>
        <begin position="158"/>
        <end position="178"/>
    </location>
</feature>